<dbReference type="InterPro" id="IPR006765">
    <property type="entry name" value="Polyketide_synth_cyclase"/>
</dbReference>
<evidence type="ECO:0000313" key="1">
    <source>
        <dbReference type="EMBL" id="GAA0920741.1"/>
    </source>
</evidence>
<sequence length="73" mass="8229">MTHSNLIVARMDEKSSTEVARFSPDFDWTELPQPVGTLRRPLFMFNGLCFHLQDFASDDGASRSRPLGTIRAS</sequence>
<dbReference type="Proteomes" id="UP001500418">
    <property type="component" value="Unassembled WGS sequence"/>
</dbReference>
<protein>
    <submittedName>
        <fullName evidence="1">Uncharacterized protein</fullName>
    </submittedName>
</protein>
<evidence type="ECO:0000313" key="2">
    <source>
        <dbReference type="Proteomes" id="UP001500418"/>
    </source>
</evidence>
<dbReference type="InterPro" id="IPR011008">
    <property type="entry name" value="Dimeric_a/b-barrel"/>
</dbReference>
<comment type="caution">
    <text evidence="1">The sequence shown here is derived from an EMBL/GenBank/DDBJ whole genome shotgun (WGS) entry which is preliminary data.</text>
</comment>
<dbReference type="Pfam" id="PF04673">
    <property type="entry name" value="Cyclase_polyket"/>
    <property type="match status" value="1"/>
</dbReference>
<keyword evidence="2" id="KW-1185">Reference proteome</keyword>
<dbReference type="Gene3D" id="3.30.70.1090">
    <property type="entry name" value="Dimeric alpha+beta barrel"/>
    <property type="match status" value="1"/>
</dbReference>
<name>A0ABP3ZIL3_9ACTN</name>
<organism evidence="1 2">
    <name type="scientific">Streptomyces rhizosphaericus</name>
    <dbReference type="NCBI Taxonomy" id="114699"/>
    <lineage>
        <taxon>Bacteria</taxon>
        <taxon>Bacillati</taxon>
        <taxon>Actinomycetota</taxon>
        <taxon>Actinomycetes</taxon>
        <taxon>Kitasatosporales</taxon>
        <taxon>Streptomycetaceae</taxon>
        <taxon>Streptomyces</taxon>
        <taxon>Streptomyces violaceusniger group</taxon>
    </lineage>
</organism>
<proteinExistence type="predicted"/>
<reference evidence="2" key="1">
    <citation type="journal article" date="2019" name="Int. J. Syst. Evol. Microbiol.">
        <title>The Global Catalogue of Microorganisms (GCM) 10K type strain sequencing project: providing services to taxonomists for standard genome sequencing and annotation.</title>
        <authorList>
            <consortium name="The Broad Institute Genomics Platform"/>
            <consortium name="The Broad Institute Genome Sequencing Center for Infectious Disease"/>
            <person name="Wu L."/>
            <person name="Ma J."/>
        </authorList>
    </citation>
    <scope>NUCLEOTIDE SEQUENCE [LARGE SCALE GENOMIC DNA]</scope>
    <source>
        <strain evidence="2">JCM 11444</strain>
    </source>
</reference>
<accession>A0ABP3ZIL3</accession>
<dbReference type="SUPFAM" id="SSF54909">
    <property type="entry name" value="Dimeric alpha+beta barrel"/>
    <property type="match status" value="1"/>
</dbReference>
<dbReference type="InterPro" id="IPR038474">
    <property type="entry name" value="Polyketide_synth_cyclase_sf"/>
</dbReference>
<dbReference type="EMBL" id="BAAAID010000005">
    <property type="protein sequence ID" value="GAA0920741.1"/>
    <property type="molecule type" value="Genomic_DNA"/>
</dbReference>
<gene>
    <name evidence="1" type="ORF">GCM10009575_013840</name>
</gene>